<dbReference type="EMBL" id="KV892027">
    <property type="protein sequence ID" value="OON21690.1"/>
    <property type="molecule type" value="Genomic_DNA"/>
</dbReference>
<organism evidence="1 2">
    <name type="scientific">Opisthorchis viverrini</name>
    <name type="common">Southeast Asian liver fluke</name>
    <dbReference type="NCBI Taxonomy" id="6198"/>
    <lineage>
        <taxon>Eukaryota</taxon>
        <taxon>Metazoa</taxon>
        <taxon>Spiralia</taxon>
        <taxon>Lophotrochozoa</taxon>
        <taxon>Platyhelminthes</taxon>
        <taxon>Trematoda</taxon>
        <taxon>Digenea</taxon>
        <taxon>Opisthorchiida</taxon>
        <taxon>Opisthorchiata</taxon>
        <taxon>Opisthorchiidae</taxon>
        <taxon>Opisthorchis</taxon>
    </lineage>
</organism>
<dbReference type="GO" id="GO:0007017">
    <property type="term" value="P:microtubule-based process"/>
    <property type="evidence" value="ECO:0007669"/>
    <property type="project" value="InterPro"/>
</dbReference>
<dbReference type="SUPFAM" id="SSF54648">
    <property type="entry name" value="DLC"/>
    <property type="match status" value="1"/>
</dbReference>
<dbReference type="InterPro" id="IPR037177">
    <property type="entry name" value="DLC_sf"/>
</dbReference>
<gene>
    <name evidence="1" type="ORF">X801_02411</name>
</gene>
<proteinExistence type="predicted"/>
<protein>
    <submittedName>
        <fullName evidence="1">Uncharacterized protein</fullName>
    </submittedName>
</protein>
<sequence length="76" mass="8114">MGRRTATVKSADMQNEAIEFCATAMNDCDIETHVAAHIKKQCDTSQRGTAFLGGISPGLAENTEVFTDHGTATDPK</sequence>
<keyword evidence="2" id="KW-1185">Reference proteome</keyword>
<name>A0A1S8X4P9_OPIVI</name>
<dbReference type="AlphaFoldDB" id="A0A1S8X4P9"/>
<evidence type="ECO:0000313" key="1">
    <source>
        <dbReference type="EMBL" id="OON21690.1"/>
    </source>
</evidence>
<reference evidence="1 2" key="1">
    <citation type="submission" date="2015-03" db="EMBL/GenBank/DDBJ databases">
        <title>Draft genome of the nematode, Opisthorchis viverrini.</title>
        <authorList>
            <person name="Mitreva M."/>
        </authorList>
    </citation>
    <scope>NUCLEOTIDE SEQUENCE [LARGE SCALE GENOMIC DNA]</scope>
    <source>
        <strain evidence="1">Khon Kaen</strain>
    </source>
</reference>
<evidence type="ECO:0000313" key="2">
    <source>
        <dbReference type="Proteomes" id="UP000243686"/>
    </source>
</evidence>
<dbReference type="Proteomes" id="UP000243686">
    <property type="component" value="Unassembled WGS sequence"/>
</dbReference>
<dbReference type="GO" id="GO:0030286">
    <property type="term" value="C:dynein complex"/>
    <property type="evidence" value="ECO:0007669"/>
    <property type="project" value="InterPro"/>
</dbReference>
<accession>A0A1S8X4P9</accession>
<dbReference type="Gene3D" id="3.30.740.10">
    <property type="entry name" value="Protein Inhibitor Of Neuronal Nitric Oxide Synthase"/>
    <property type="match status" value="1"/>
</dbReference>